<sequence>MSHPSKRTAQGQTPNPEDWDDLPFSETGEFDEDSQDPSSHCPICYETYSEQHIQVPVGSCCHTLCQQCYTKMMSQRLSRRNPAHRCPCCREPMGQATVDFTSVHDTLARFRLKNRPYKNTGLMFVTDFGWEALQNKTKVRIQQYPGGVTETTMTREVSRKTWATDTVPPRSEHSLSCTRERLVPYKRELKQMFGMAFSRYVEDEGNKTHYEADIDISSFLWGQNECEDPKVVHTTIARSVEKKSVVTSGERNNSTCQSLVWITKVRERCKPVDLERMILGLHTLHYSLTELRIRYLIFVQIQMTIAACYPEIQDRTELMMYLNVKGADVSKTGLTYCPRQVYDDGVFGRKRSIVYRDITWELRDRLKFMPVDLYRTADKSTSKWYKQLVIMERQTARFLRDHESDT</sequence>
<evidence type="ECO:0000256" key="3">
    <source>
        <dbReference type="ARBA" id="ARBA00022833"/>
    </source>
</evidence>
<accession>S3DDA6</accession>
<dbReference type="KEGG" id="glz:GLAREA_01136"/>
<evidence type="ECO:0000256" key="2">
    <source>
        <dbReference type="ARBA" id="ARBA00022771"/>
    </source>
</evidence>
<dbReference type="GeneID" id="19460194"/>
<organism evidence="7 8">
    <name type="scientific">Glarea lozoyensis (strain ATCC 20868 / MF5171)</name>
    <dbReference type="NCBI Taxonomy" id="1116229"/>
    <lineage>
        <taxon>Eukaryota</taxon>
        <taxon>Fungi</taxon>
        <taxon>Dikarya</taxon>
        <taxon>Ascomycota</taxon>
        <taxon>Pezizomycotina</taxon>
        <taxon>Leotiomycetes</taxon>
        <taxon>Helotiales</taxon>
        <taxon>Helotiaceae</taxon>
        <taxon>Glarea</taxon>
    </lineage>
</organism>
<dbReference type="SUPFAM" id="SSF57850">
    <property type="entry name" value="RING/U-box"/>
    <property type="match status" value="1"/>
</dbReference>
<evidence type="ECO:0000313" key="8">
    <source>
        <dbReference type="Proteomes" id="UP000016922"/>
    </source>
</evidence>
<dbReference type="HOGENOM" id="CLU_678017_0_0_1"/>
<feature type="region of interest" description="Disordered" evidence="5">
    <location>
        <begin position="1"/>
        <end position="37"/>
    </location>
</feature>
<dbReference type="Gene3D" id="3.30.40.10">
    <property type="entry name" value="Zinc/RING finger domain, C3HC4 (zinc finger)"/>
    <property type="match status" value="1"/>
</dbReference>
<dbReference type="PROSITE" id="PS50089">
    <property type="entry name" value="ZF_RING_2"/>
    <property type="match status" value="1"/>
</dbReference>
<dbReference type="InterPro" id="IPR001841">
    <property type="entry name" value="Znf_RING"/>
</dbReference>
<feature type="compositionally biased region" description="Acidic residues" evidence="5">
    <location>
        <begin position="17"/>
        <end position="35"/>
    </location>
</feature>
<dbReference type="RefSeq" id="XP_008084085.1">
    <property type="nucleotide sequence ID" value="XM_008085894.1"/>
</dbReference>
<dbReference type="InterPro" id="IPR013083">
    <property type="entry name" value="Znf_RING/FYVE/PHD"/>
</dbReference>
<evidence type="ECO:0000256" key="5">
    <source>
        <dbReference type="SAM" id="MobiDB-lite"/>
    </source>
</evidence>
<dbReference type="InterPro" id="IPR017907">
    <property type="entry name" value="Znf_RING_CS"/>
</dbReference>
<dbReference type="PROSITE" id="PS00518">
    <property type="entry name" value="ZF_RING_1"/>
    <property type="match status" value="1"/>
</dbReference>
<dbReference type="InterPro" id="IPR027370">
    <property type="entry name" value="Znf-RING_euk"/>
</dbReference>
<reference evidence="7 8" key="1">
    <citation type="journal article" date="2013" name="BMC Genomics">
        <title>Genomics-driven discovery of the pneumocandin biosynthetic gene cluster in the fungus Glarea lozoyensis.</title>
        <authorList>
            <person name="Chen L."/>
            <person name="Yue Q."/>
            <person name="Zhang X."/>
            <person name="Xiang M."/>
            <person name="Wang C."/>
            <person name="Li S."/>
            <person name="Che Y."/>
            <person name="Ortiz-Lopez F.J."/>
            <person name="Bills G.F."/>
            <person name="Liu X."/>
            <person name="An Z."/>
        </authorList>
    </citation>
    <scope>NUCLEOTIDE SEQUENCE [LARGE SCALE GENOMIC DNA]</scope>
    <source>
        <strain evidence="8">ATCC 20868 / MF5171</strain>
    </source>
</reference>
<keyword evidence="2 4" id="KW-0863">Zinc-finger</keyword>
<evidence type="ECO:0000313" key="7">
    <source>
        <dbReference type="EMBL" id="EPE29976.1"/>
    </source>
</evidence>
<feature type="domain" description="RING-type" evidence="6">
    <location>
        <begin position="41"/>
        <end position="90"/>
    </location>
</feature>
<evidence type="ECO:0000256" key="1">
    <source>
        <dbReference type="ARBA" id="ARBA00022723"/>
    </source>
</evidence>
<dbReference type="Pfam" id="PF13445">
    <property type="entry name" value="zf-RING_UBOX"/>
    <property type="match status" value="1"/>
</dbReference>
<dbReference type="GO" id="GO:0008270">
    <property type="term" value="F:zinc ion binding"/>
    <property type="evidence" value="ECO:0007669"/>
    <property type="project" value="UniProtKB-KW"/>
</dbReference>
<keyword evidence="8" id="KW-1185">Reference proteome</keyword>
<name>S3DDA6_GLAL2</name>
<proteinExistence type="predicted"/>
<dbReference type="EMBL" id="KE145367">
    <property type="protein sequence ID" value="EPE29976.1"/>
    <property type="molecule type" value="Genomic_DNA"/>
</dbReference>
<gene>
    <name evidence="7" type="ORF">GLAREA_01136</name>
</gene>
<evidence type="ECO:0000259" key="6">
    <source>
        <dbReference type="PROSITE" id="PS50089"/>
    </source>
</evidence>
<evidence type="ECO:0000256" key="4">
    <source>
        <dbReference type="PROSITE-ProRule" id="PRU00175"/>
    </source>
</evidence>
<keyword evidence="1" id="KW-0479">Metal-binding</keyword>
<protein>
    <submittedName>
        <fullName evidence="7">RING/U-box</fullName>
    </submittedName>
</protein>
<dbReference type="OrthoDB" id="6105938at2759"/>
<dbReference type="AlphaFoldDB" id="S3DDA6"/>
<dbReference type="Proteomes" id="UP000016922">
    <property type="component" value="Unassembled WGS sequence"/>
</dbReference>
<keyword evidence="3" id="KW-0862">Zinc</keyword>